<dbReference type="AlphaFoldDB" id="A0A2A6REQ8"/>
<proteinExistence type="predicted"/>
<comment type="caution">
    <text evidence="1">The sequence shown here is derived from an EMBL/GenBank/DDBJ whole genome shotgun (WGS) entry which is preliminary data.</text>
</comment>
<organism evidence="1 2">
    <name type="scientific">Candidatus Viridilinea mediisalina</name>
    <dbReference type="NCBI Taxonomy" id="2024553"/>
    <lineage>
        <taxon>Bacteria</taxon>
        <taxon>Bacillati</taxon>
        <taxon>Chloroflexota</taxon>
        <taxon>Chloroflexia</taxon>
        <taxon>Chloroflexales</taxon>
        <taxon>Chloroflexineae</taxon>
        <taxon>Oscillochloridaceae</taxon>
        <taxon>Candidatus Viridilinea</taxon>
    </lineage>
</organism>
<protein>
    <recommendedName>
        <fullName evidence="3">HTH cro/C1-type domain-containing protein</fullName>
    </recommendedName>
</protein>
<accession>A0A2A6REQ8</accession>
<dbReference type="Proteomes" id="UP000220527">
    <property type="component" value="Unassembled WGS sequence"/>
</dbReference>
<sequence length="61" mass="6897">MGWFRETLVNVELGLRAMTLERLQGIAAALHIHIHSAELIFDQPERARLNVQPLQPIAPLT</sequence>
<name>A0A2A6REQ8_9CHLR</name>
<evidence type="ECO:0000313" key="2">
    <source>
        <dbReference type="Proteomes" id="UP000220527"/>
    </source>
</evidence>
<evidence type="ECO:0000313" key="1">
    <source>
        <dbReference type="EMBL" id="PDW01160.1"/>
    </source>
</evidence>
<dbReference type="EMBL" id="NQWI01000151">
    <property type="protein sequence ID" value="PDW01160.1"/>
    <property type="molecule type" value="Genomic_DNA"/>
</dbReference>
<reference evidence="2" key="1">
    <citation type="submission" date="2017-08" db="EMBL/GenBank/DDBJ databases">
        <authorList>
            <person name="Grouzdev D.S."/>
            <person name="Gaisin V.A."/>
            <person name="Rysina M.S."/>
            <person name="Gorlenko V.M."/>
        </authorList>
    </citation>
    <scope>NUCLEOTIDE SEQUENCE [LARGE SCALE GENOMIC DNA]</scope>
    <source>
        <strain evidence="2">Kir15-3F</strain>
    </source>
</reference>
<gene>
    <name evidence="1" type="ORF">CJ255_19565</name>
</gene>
<evidence type="ECO:0008006" key="3">
    <source>
        <dbReference type="Google" id="ProtNLM"/>
    </source>
</evidence>
<keyword evidence="2" id="KW-1185">Reference proteome</keyword>